<protein>
    <submittedName>
        <fullName evidence="1">Phage portal protein</fullName>
    </submittedName>
</protein>
<dbReference type="EMBL" id="CP086136">
    <property type="protein sequence ID" value="UEM09027.1"/>
    <property type="molecule type" value="Genomic_DNA"/>
</dbReference>
<accession>A0A939S550</accession>
<dbReference type="RefSeq" id="WP_208087208.1">
    <property type="nucleotide sequence ID" value="NZ_CP086136.1"/>
</dbReference>
<evidence type="ECO:0000313" key="2">
    <source>
        <dbReference type="EMBL" id="UEM09027.1"/>
    </source>
</evidence>
<gene>
    <name evidence="2" type="ORF">J4G43_030275</name>
    <name evidence="1" type="ORF">J4G43_32250</name>
</gene>
<name>A0A939S550_9BRAD</name>
<evidence type="ECO:0000313" key="3">
    <source>
        <dbReference type="Proteomes" id="UP000664702"/>
    </source>
</evidence>
<dbReference type="InterPro" id="IPR006944">
    <property type="entry name" value="Phage/GTA_portal"/>
</dbReference>
<dbReference type="Pfam" id="PF04860">
    <property type="entry name" value="Phage_portal"/>
    <property type="match status" value="1"/>
</dbReference>
<dbReference type="KEGG" id="bban:J4G43_030275"/>
<reference evidence="1" key="1">
    <citation type="submission" date="2021-03" db="EMBL/GenBank/DDBJ databases">
        <title>Whole Genome Sequence of Bradyrhizobium sp. Strain 144S4.</title>
        <authorList>
            <person name="Bromfield E.S.P."/>
            <person name="Cloutier S."/>
        </authorList>
    </citation>
    <scope>NUCLEOTIDE SEQUENCE [LARGE SCALE GENOMIC DNA]</scope>
    <source>
        <strain evidence="1">144S4</strain>
    </source>
</reference>
<dbReference type="InterPro" id="IPR006427">
    <property type="entry name" value="Portal_HK97"/>
</dbReference>
<dbReference type="EMBL" id="JAGEMI010000001">
    <property type="protein sequence ID" value="MBO1865405.1"/>
    <property type="molecule type" value="Genomic_DNA"/>
</dbReference>
<dbReference type="NCBIfam" id="TIGR01537">
    <property type="entry name" value="portal_HK97"/>
    <property type="match status" value="1"/>
</dbReference>
<organism evidence="1">
    <name type="scientific">Bradyrhizobium barranii subsp. barranii</name>
    <dbReference type="NCBI Taxonomy" id="2823807"/>
    <lineage>
        <taxon>Bacteria</taxon>
        <taxon>Pseudomonadati</taxon>
        <taxon>Pseudomonadota</taxon>
        <taxon>Alphaproteobacteria</taxon>
        <taxon>Hyphomicrobiales</taxon>
        <taxon>Nitrobacteraceae</taxon>
        <taxon>Bradyrhizobium</taxon>
        <taxon>Bradyrhizobium barranii</taxon>
    </lineage>
</organism>
<proteinExistence type="predicted"/>
<evidence type="ECO:0000313" key="1">
    <source>
        <dbReference type="EMBL" id="MBO1865405.1"/>
    </source>
</evidence>
<dbReference type="Proteomes" id="UP000664702">
    <property type="component" value="Chromosome"/>
</dbReference>
<dbReference type="AlphaFoldDB" id="A0A939S550"/>
<sequence>MSWLTSWWQKPALKVQDPENSRRGKGDTWAGRDVGPNGAMQLSAFWSCVRLNSETISTLPLGMYEKQRDGSKAPADGHLLYGVLHDSPNADQTAAEFWEGQVISLCVFGNAYSLKDKREDGSIISLTPLSAAPGDMDRKRDDKGVLRYSFTHRGKRYIGLTEDDVFHIRGFGDDGNGGGLSVVAFAHQSLSIAEAIAASAGATFRNGMKSSIFFTSPPGVKMDQTQRNDFRKAFIDPYVGGEATNAGLLEQGFDVKSVSLPPKDAEMLLTWRFSIEEICRWLRVPPVLIGHSADGQTMWGSGIEQIMLGWLTLGLRPYLTRIEQAIKKRLVLPKERGRIFAEFNVEGLLRADSAGRAALLSSLGQNGYLTRNEGRALDNRPPMDGGNVLTVQSNLVPLNMLGKVPPKAVQPAPGEPVP</sequence>
<reference evidence="2 3" key="2">
    <citation type="journal article" date="2022" name="Int. J. Syst. Evol. Microbiol.">
        <title>Strains of Bradyrhizobium barranii sp. nov. associated with legumes native to Canada are symbionts of soybeans and belong to different subspecies (subsp. barranii subsp. nov. and subsp. apii subsp. nov.) and symbiovars (sv. glycinearum and sv. septentrionale).</title>
        <authorList>
            <person name="Bromfield E.S.P."/>
            <person name="Cloutier S."/>
            <person name="Wasai-Hara S."/>
            <person name="Minamisawa K."/>
        </authorList>
    </citation>
    <scope>NUCLEOTIDE SEQUENCE [LARGE SCALE GENOMIC DNA]</scope>
    <source>
        <strain evidence="2 3">144S4</strain>
    </source>
</reference>